<dbReference type="SUPFAM" id="SSF51735">
    <property type="entry name" value="NAD(P)-binding Rossmann-fold domains"/>
    <property type="match status" value="1"/>
</dbReference>
<dbReference type="InterPro" id="IPR002347">
    <property type="entry name" value="SDR_fam"/>
</dbReference>
<dbReference type="RefSeq" id="WP_146315016.1">
    <property type="nucleotide sequence ID" value="NZ_VCQV01000002.1"/>
</dbReference>
<accession>A0A563E8N8</accession>
<keyword evidence="4" id="KW-1185">Reference proteome</keyword>
<keyword evidence="2 3" id="KW-0560">Oxidoreductase</keyword>
<evidence type="ECO:0000313" key="4">
    <source>
        <dbReference type="Proteomes" id="UP000320244"/>
    </source>
</evidence>
<dbReference type="PRINTS" id="PR00081">
    <property type="entry name" value="GDHRDH"/>
</dbReference>
<dbReference type="InterPro" id="IPR036291">
    <property type="entry name" value="NAD(P)-bd_dom_sf"/>
</dbReference>
<comment type="similarity">
    <text evidence="1">Belongs to the short-chain dehydrogenases/reductases (SDR) family.</text>
</comment>
<dbReference type="Proteomes" id="UP000320244">
    <property type="component" value="Unassembled WGS sequence"/>
</dbReference>
<dbReference type="GO" id="GO:0016491">
    <property type="term" value="F:oxidoreductase activity"/>
    <property type="evidence" value="ECO:0007669"/>
    <property type="project" value="UniProtKB-KW"/>
</dbReference>
<protein>
    <submittedName>
        <fullName evidence="3">Decaprenylphospho-beta-D-erythro-pentofuranosid-2-ulose 2-reductase</fullName>
        <ecNumber evidence="3">1.1.1.333</ecNumber>
    </submittedName>
</protein>
<dbReference type="Pfam" id="PF00106">
    <property type="entry name" value="adh_short"/>
    <property type="match status" value="1"/>
</dbReference>
<reference evidence="3 4" key="2">
    <citation type="submission" date="2019-08" db="EMBL/GenBank/DDBJ databases">
        <title>Jejuicoccus antrihumi gen. nov., sp. nov., a new member of the family Dermacoccaceae isolated from a cave.</title>
        <authorList>
            <person name="Schumann P."/>
            <person name="Kim I.S."/>
        </authorList>
    </citation>
    <scope>NUCLEOTIDE SEQUENCE [LARGE SCALE GENOMIC DNA]</scope>
    <source>
        <strain evidence="3 4">C5-26</strain>
    </source>
</reference>
<dbReference type="AlphaFoldDB" id="A0A563E8N8"/>
<dbReference type="EC" id="1.1.1.333" evidence="3"/>
<evidence type="ECO:0000256" key="2">
    <source>
        <dbReference type="ARBA" id="ARBA00023002"/>
    </source>
</evidence>
<gene>
    <name evidence="3" type="ORF">FGL98_02165</name>
</gene>
<organism evidence="3 4">
    <name type="scientific">Leekyejoonella antrihumi</name>
    <dbReference type="NCBI Taxonomy" id="1660198"/>
    <lineage>
        <taxon>Bacteria</taxon>
        <taxon>Bacillati</taxon>
        <taxon>Actinomycetota</taxon>
        <taxon>Actinomycetes</taxon>
        <taxon>Micrococcales</taxon>
        <taxon>Dermacoccaceae</taxon>
        <taxon>Leekyejoonella</taxon>
    </lineage>
</organism>
<dbReference type="PANTHER" id="PTHR43669">
    <property type="entry name" value="5-KETO-D-GLUCONATE 5-REDUCTASE"/>
    <property type="match status" value="1"/>
</dbReference>
<evidence type="ECO:0000313" key="3">
    <source>
        <dbReference type="EMBL" id="TWP38613.1"/>
    </source>
</evidence>
<dbReference type="OrthoDB" id="5115951at2"/>
<dbReference type="PROSITE" id="PS00061">
    <property type="entry name" value="ADH_SHORT"/>
    <property type="match status" value="1"/>
</dbReference>
<dbReference type="InterPro" id="IPR020904">
    <property type="entry name" value="Sc_DH/Rdtase_CS"/>
</dbReference>
<dbReference type="NCBIfam" id="NF005912">
    <property type="entry name" value="PRK07904.1"/>
    <property type="match status" value="1"/>
</dbReference>
<proteinExistence type="inferred from homology"/>
<name>A0A563E8N8_9MICO</name>
<dbReference type="Gene3D" id="3.40.50.720">
    <property type="entry name" value="NAD(P)-binding Rossmann-like Domain"/>
    <property type="match status" value="1"/>
</dbReference>
<evidence type="ECO:0000256" key="1">
    <source>
        <dbReference type="ARBA" id="ARBA00006484"/>
    </source>
</evidence>
<dbReference type="PANTHER" id="PTHR43669:SF6">
    <property type="entry name" value="DECAPRENYLPHOSPHORYL-2-KETO-BETA-D-ERYTHRO-PENTOSE REDUCTASE"/>
    <property type="match status" value="1"/>
</dbReference>
<dbReference type="EMBL" id="VCQV01000002">
    <property type="protein sequence ID" value="TWP38613.1"/>
    <property type="molecule type" value="Genomic_DNA"/>
</dbReference>
<sequence length="253" mass="26962">MKDAMQNVQRVVVIGGTSAIALATVREWMSQRPGLQVVLAARPTPARADVANELRGEGAVVSEHDLELTDPTLARAQIETVFAGGPDIDVVLVAAGVLGDQEAAWTDVDAALRMTDINYRGAVLVGVLAGRRLREQGHGAMVLLSSVAGERVRRSNFAYGASKAGADGFYLGLGEALRGDGVHVLVVRPGFVRSPMTEGLPSPPLSQDPSQVARAVIDGLAHGRRIAWSPPAMRWVMAGLRHLPYPLFRRLPV</sequence>
<reference evidence="3 4" key="1">
    <citation type="submission" date="2019-05" db="EMBL/GenBank/DDBJ databases">
        <authorList>
            <person name="Lee S.D."/>
        </authorList>
    </citation>
    <scope>NUCLEOTIDE SEQUENCE [LARGE SCALE GENOMIC DNA]</scope>
    <source>
        <strain evidence="3 4">C5-26</strain>
    </source>
</reference>
<comment type="caution">
    <text evidence="3">The sequence shown here is derived from an EMBL/GenBank/DDBJ whole genome shotgun (WGS) entry which is preliminary data.</text>
</comment>